<keyword evidence="13" id="KW-1185">Reference proteome</keyword>
<evidence type="ECO:0000313" key="12">
    <source>
        <dbReference type="EMBL" id="AUR52871.1"/>
    </source>
</evidence>
<evidence type="ECO:0000259" key="11">
    <source>
        <dbReference type="Pfam" id="PF02838"/>
    </source>
</evidence>
<keyword evidence="9" id="KW-0732">Signal</keyword>
<feature type="domain" description="Glycoside hydrolase family 20 catalytic" evidence="10">
    <location>
        <begin position="327"/>
        <end position="716"/>
    </location>
</feature>
<dbReference type="InterPro" id="IPR017853">
    <property type="entry name" value="GH"/>
</dbReference>
<evidence type="ECO:0000256" key="6">
    <source>
        <dbReference type="ARBA" id="ARBA00030512"/>
    </source>
</evidence>
<dbReference type="EC" id="3.2.1.52" evidence="3"/>
<evidence type="ECO:0000256" key="4">
    <source>
        <dbReference type="ARBA" id="ARBA00022801"/>
    </source>
</evidence>
<dbReference type="EMBL" id="CP024847">
    <property type="protein sequence ID" value="AUR52871.1"/>
    <property type="molecule type" value="Genomic_DNA"/>
</dbReference>
<evidence type="ECO:0000256" key="3">
    <source>
        <dbReference type="ARBA" id="ARBA00012663"/>
    </source>
</evidence>
<dbReference type="Pfam" id="PF00728">
    <property type="entry name" value="Glyco_hydro_20"/>
    <property type="match status" value="1"/>
</dbReference>
<dbReference type="PRINTS" id="PR00738">
    <property type="entry name" value="GLHYDRLASE20"/>
</dbReference>
<dbReference type="PANTHER" id="PTHR22600:SF57">
    <property type="entry name" value="BETA-N-ACETYLHEXOSAMINIDASE"/>
    <property type="match status" value="1"/>
</dbReference>
<dbReference type="OrthoDB" id="9763537at2"/>
<dbReference type="SUPFAM" id="SSF55545">
    <property type="entry name" value="beta-N-acetylhexosaminidase-like domain"/>
    <property type="match status" value="1"/>
</dbReference>
<dbReference type="Proteomes" id="UP000236655">
    <property type="component" value="Chromosome"/>
</dbReference>
<sequence length="769" mass="85631">MNKQKKLLLLAISTGIGYANAASSSQLQIKQVIVGPQTGDKPTNFSINVSLINNYKDIDNWQFGFYMPRNFRKTSKSNLNLTMKICDNTNQCAPLSYQKAKFTDPDLSTVFTTIVKPQGKYPLQKGKKYQISLLHNSSSSPQNYASFPQNFFITDDDSVINLATNYASYNLTSATNKQNQVANQKRISNNWSNSDTTEPIVNIIPMPTQVTAINSSNPFILDDNLAIHNLAELDKEQLKFWQQALKQDHDLTPDIDTKDATSGIILNKVSNSKMENPEGYDIEITAKAITINASNAAGFFYALQSLRQLWFKNTAIPSMTILDTPKFKYRGILLDVARHYFTPKELKNFIDVMATSKLNTLHLHLSDDEAFRLELDNYPDLAKKASHRGYGQLIGPIAFPQKNLGKTSKDEKVATADSDYGGSYSSDDIRDLIKYANSRQITIIPEIDIPGHSRAMMKAMPEAFYEPEDHSEYAGYGDDSIPVCAYGSSTKLGKKFTSAITGILNDTASLFSNQTTLYATNNEVSIGGDEVFKGTWKDAPSCQVSPWNSMSETEKEHYFLGMLNDDAKVNKLKLSGWHEFLTDKNGNVNNSNAIANDDVGHVWVWNNYSVKSSAIATKLANANYPVVLDYSDYLYMNMTYNADIHEPGFYGDTKFSDTNALLSSVNPVAKTLKSTKHPEQILGIEGALWTDIIPSYSQLQYMAFPKIAGLAEAAWSYSSYASAKPQWQSLASRLGCGKTGFLAYLNQTYSIIYRGYPNGIKLEAPLLCN</sequence>
<dbReference type="KEGG" id="nba:CUN60_11385"/>
<proteinExistence type="inferred from homology"/>
<comment type="catalytic activity">
    <reaction evidence="1">
        <text>Hydrolysis of terminal non-reducing N-acetyl-D-hexosamine residues in N-acetyl-beta-D-hexosaminides.</text>
        <dbReference type="EC" id="3.2.1.52"/>
    </reaction>
</comment>
<feature type="signal peptide" evidence="9">
    <location>
        <begin position="1"/>
        <end position="21"/>
    </location>
</feature>
<evidence type="ECO:0000256" key="1">
    <source>
        <dbReference type="ARBA" id="ARBA00001231"/>
    </source>
</evidence>
<keyword evidence="5" id="KW-0326">Glycosidase</keyword>
<feature type="active site" description="Proton donor" evidence="8">
    <location>
        <position position="530"/>
    </location>
</feature>
<dbReference type="GO" id="GO:0005975">
    <property type="term" value="P:carbohydrate metabolic process"/>
    <property type="evidence" value="ECO:0007669"/>
    <property type="project" value="InterPro"/>
</dbReference>
<evidence type="ECO:0000256" key="7">
    <source>
        <dbReference type="ARBA" id="ARBA00033000"/>
    </source>
</evidence>
<dbReference type="PANTHER" id="PTHR22600">
    <property type="entry name" value="BETA-HEXOSAMINIDASE"/>
    <property type="match status" value="1"/>
</dbReference>
<keyword evidence="4" id="KW-0378">Hydrolase</keyword>
<evidence type="ECO:0000256" key="2">
    <source>
        <dbReference type="ARBA" id="ARBA00006285"/>
    </source>
</evidence>
<reference evidence="13" key="1">
    <citation type="submission" date="2017-11" db="EMBL/GenBank/DDBJ databases">
        <authorList>
            <person name="Chan K.G."/>
            <person name="Lee L.S."/>
        </authorList>
    </citation>
    <scope>NUCLEOTIDE SEQUENCE [LARGE SCALE GENOMIC DNA]</scope>
    <source>
        <strain evidence="13">DSM 100970</strain>
    </source>
</reference>
<dbReference type="SUPFAM" id="SSF51445">
    <property type="entry name" value="(Trans)glycosidases"/>
    <property type="match status" value="1"/>
</dbReference>
<evidence type="ECO:0000313" key="13">
    <source>
        <dbReference type="Proteomes" id="UP000236655"/>
    </source>
</evidence>
<evidence type="ECO:0000259" key="10">
    <source>
        <dbReference type="Pfam" id="PF00728"/>
    </source>
</evidence>
<dbReference type="Gene3D" id="3.30.379.10">
    <property type="entry name" value="Chitobiase/beta-hexosaminidase domain 2-like"/>
    <property type="match status" value="1"/>
</dbReference>
<comment type="similarity">
    <text evidence="2">Belongs to the glycosyl hydrolase 20 family.</text>
</comment>
<dbReference type="InterPro" id="IPR029018">
    <property type="entry name" value="Hex-like_dom2"/>
</dbReference>
<dbReference type="Gene3D" id="3.20.20.80">
    <property type="entry name" value="Glycosidases"/>
    <property type="match status" value="1"/>
</dbReference>
<dbReference type="InterPro" id="IPR015883">
    <property type="entry name" value="Glyco_hydro_20_cat"/>
</dbReference>
<dbReference type="InterPro" id="IPR025705">
    <property type="entry name" value="Beta_hexosaminidase_sua/sub"/>
</dbReference>
<dbReference type="RefSeq" id="WP_102952158.1">
    <property type="nucleotide sequence ID" value="NZ_CP024847.1"/>
</dbReference>
<dbReference type="GO" id="GO:0004563">
    <property type="term" value="F:beta-N-acetylhexosaminidase activity"/>
    <property type="evidence" value="ECO:0007669"/>
    <property type="project" value="UniProtKB-EC"/>
</dbReference>
<dbReference type="InterPro" id="IPR015882">
    <property type="entry name" value="HEX_bac_N"/>
</dbReference>
<gene>
    <name evidence="12" type="ORF">CUN60_11385</name>
</gene>
<evidence type="ECO:0000256" key="5">
    <source>
        <dbReference type="ARBA" id="ARBA00023295"/>
    </source>
</evidence>
<dbReference type="AlphaFoldDB" id="A0A2I7N8V3"/>
<dbReference type="GO" id="GO:0016020">
    <property type="term" value="C:membrane"/>
    <property type="evidence" value="ECO:0007669"/>
    <property type="project" value="TreeGrafter"/>
</dbReference>
<dbReference type="Pfam" id="PF02838">
    <property type="entry name" value="Glyco_hydro_20b"/>
    <property type="match status" value="1"/>
</dbReference>
<organism evidence="12 13">
    <name type="scientific">Aquella oligotrophica</name>
    <dbReference type="NCBI Taxonomy" id="2067065"/>
    <lineage>
        <taxon>Bacteria</taxon>
        <taxon>Pseudomonadati</taxon>
        <taxon>Pseudomonadota</taxon>
        <taxon>Betaproteobacteria</taxon>
        <taxon>Neisseriales</taxon>
        <taxon>Neisseriaceae</taxon>
        <taxon>Aquella</taxon>
    </lineage>
</organism>
<protein>
    <recommendedName>
        <fullName evidence="3">beta-N-acetylhexosaminidase</fullName>
        <ecNumber evidence="3">3.2.1.52</ecNumber>
    </recommendedName>
    <alternativeName>
        <fullName evidence="6">Beta-N-acetylhexosaminidase</fullName>
    </alternativeName>
    <alternativeName>
        <fullName evidence="7">N-acetyl-beta-glucosaminidase</fullName>
    </alternativeName>
</protein>
<name>A0A2I7N8V3_9NEIS</name>
<feature type="domain" description="Beta-hexosaminidase bacterial type N-terminal" evidence="11">
    <location>
        <begin position="202"/>
        <end position="323"/>
    </location>
</feature>
<feature type="chain" id="PRO_5014392261" description="beta-N-acetylhexosaminidase" evidence="9">
    <location>
        <begin position="22"/>
        <end position="769"/>
    </location>
</feature>
<dbReference type="GO" id="GO:0030203">
    <property type="term" value="P:glycosaminoglycan metabolic process"/>
    <property type="evidence" value="ECO:0007669"/>
    <property type="project" value="TreeGrafter"/>
</dbReference>
<evidence type="ECO:0000256" key="8">
    <source>
        <dbReference type="PIRSR" id="PIRSR625705-1"/>
    </source>
</evidence>
<accession>A0A2I7N8V3</accession>
<evidence type="ECO:0000256" key="9">
    <source>
        <dbReference type="SAM" id="SignalP"/>
    </source>
</evidence>